<dbReference type="Proteomes" id="UP000886861">
    <property type="component" value="Unassembled WGS sequence"/>
</dbReference>
<feature type="transmembrane region" description="Helical" evidence="6">
    <location>
        <begin position="156"/>
        <end position="177"/>
    </location>
</feature>
<feature type="transmembrane region" description="Helical" evidence="6">
    <location>
        <begin position="86"/>
        <end position="104"/>
    </location>
</feature>
<sequence>MVIKNKNLAFFVDILLVIAGGFLLALGFNLFLFPSEILPSGFSGISTIISVLFQRYLNVNVSMAVVYIILNIILYICALKFMGKRFAVLSLIGVITYTLFVQFVKFDIGMAIDPLLFAFYGGLLSGVGTGIMIRGRGSTGGSELLACIINKKAPTISVGTVLICINAVVILASVLVYGISSALYSLISIYLTGKVADIVVAGVQSVRAYYIISSKNEEIAKRIIGEVARGVTGINVSGMYTKVSQTMLLVLVNRAQVPHLKYIVADVDNGAFMFSSPVSEAMGKGFIPLKKGRASLFKPKHVRKRYDMFKATERKVFKKK</sequence>
<evidence type="ECO:0000313" key="9">
    <source>
        <dbReference type="Proteomes" id="UP000886861"/>
    </source>
</evidence>
<evidence type="ECO:0000313" key="8">
    <source>
        <dbReference type="EMBL" id="HIV01078.1"/>
    </source>
</evidence>
<keyword evidence="5 6" id="KW-0472">Membrane</keyword>
<evidence type="ECO:0000256" key="6">
    <source>
        <dbReference type="SAM" id="Phobius"/>
    </source>
</evidence>
<evidence type="ECO:0000256" key="5">
    <source>
        <dbReference type="ARBA" id="ARBA00023136"/>
    </source>
</evidence>
<evidence type="ECO:0000256" key="4">
    <source>
        <dbReference type="ARBA" id="ARBA00022989"/>
    </source>
</evidence>
<dbReference type="PANTHER" id="PTHR33545:SF5">
    <property type="entry name" value="UPF0750 MEMBRANE PROTEIN YITT"/>
    <property type="match status" value="1"/>
</dbReference>
<keyword evidence="4 6" id="KW-1133">Transmembrane helix</keyword>
<feature type="domain" description="DUF2179" evidence="7">
    <location>
        <begin position="229"/>
        <end position="283"/>
    </location>
</feature>
<dbReference type="InterPro" id="IPR015867">
    <property type="entry name" value="N-reg_PII/ATP_PRibTrfase_C"/>
</dbReference>
<organism evidence="8 9">
    <name type="scientific">Candidatus Caccopulliclostridium gallistercoris</name>
    <dbReference type="NCBI Taxonomy" id="2840719"/>
    <lineage>
        <taxon>Bacteria</taxon>
        <taxon>Bacillati</taxon>
        <taxon>Bacillota</taxon>
        <taxon>Clostridia</taxon>
        <taxon>Candidatus Caccopulliclostridium</taxon>
    </lineage>
</organism>
<name>A0A9D1NDF1_9FIRM</name>
<keyword evidence="3 6" id="KW-0812">Transmembrane</keyword>
<feature type="transmembrane region" description="Helical" evidence="6">
    <location>
        <begin position="116"/>
        <end position="135"/>
    </location>
</feature>
<dbReference type="Pfam" id="PF10035">
    <property type="entry name" value="DUF2179"/>
    <property type="match status" value="1"/>
</dbReference>
<feature type="transmembrane region" description="Helical" evidence="6">
    <location>
        <begin position="7"/>
        <end position="33"/>
    </location>
</feature>
<protein>
    <submittedName>
        <fullName evidence="8">YitT family protein</fullName>
    </submittedName>
</protein>
<dbReference type="PIRSF" id="PIRSF006483">
    <property type="entry name" value="Membrane_protein_YitT"/>
    <property type="match status" value="1"/>
</dbReference>
<reference evidence="8" key="1">
    <citation type="submission" date="2020-10" db="EMBL/GenBank/DDBJ databases">
        <authorList>
            <person name="Gilroy R."/>
        </authorList>
    </citation>
    <scope>NUCLEOTIDE SEQUENCE</scope>
    <source>
        <strain evidence="8">CHK186-9395</strain>
    </source>
</reference>
<evidence type="ECO:0000256" key="2">
    <source>
        <dbReference type="ARBA" id="ARBA00022475"/>
    </source>
</evidence>
<gene>
    <name evidence="8" type="ORF">IAA62_00775</name>
</gene>
<comment type="caution">
    <text evidence="8">The sequence shown here is derived from an EMBL/GenBank/DDBJ whole genome shotgun (WGS) entry which is preliminary data.</text>
</comment>
<evidence type="ECO:0000256" key="3">
    <source>
        <dbReference type="ARBA" id="ARBA00022692"/>
    </source>
</evidence>
<dbReference type="Pfam" id="PF02588">
    <property type="entry name" value="YitT_membrane"/>
    <property type="match status" value="1"/>
</dbReference>
<dbReference type="InterPro" id="IPR003740">
    <property type="entry name" value="YitT"/>
</dbReference>
<dbReference type="CDD" id="cd16380">
    <property type="entry name" value="YitT_C"/>
    <property type="match status" value="1"/>
</dbReference>
<proteinExistence type="predicted"/>
<keyword evidence="2" id="KW-1003">Cell membrane</keyword>
<dbReference type="EMBL" id="DVOJ01000004">
    <property type="protein sequence ID" value="HIV01078.1"/>
    <property type="molecule type" value="Genomic_DNA"/>
</dbReference>
<evidence type="ECO:0000256" key="1">
    <source>
        <dbReference type="ARBA" id="ARBA00004651"/>
    </source>
</evidence>
<evidence type="ECO:0000259" key="7">
    <source>
        <dbReference type="Pfam" id="PF10035"/>
    </source>
</evidence>
<dbReference type="PANTHER" id="PTHR33545">
    <property type="entry name" value="UPF0750 MEMBRANE PROTEIN YITT-RELATED"/>
    <property type="match status" value="1"/>
</dbReference>
<dbReference type="Gene3D" id="3.30.70.120">
    <property type="match status" value="1"/>
</dbReference>
<feature type="transmembrane region" description="Helical" evidence="6">
    <location>
        <begin position="61"/>
        <end position="79"/>
    </location>
</feature>
<dbReference type="InterPro" id="IPR051461">
    <property type="entry name" value="UPF0750_membrane"/>
</dbReference>
<accession>A0A9D1NDF1</accession>
<feature type="transmembrane region" description="Helical" evidence="6">
    <location>
        <begin position="183"/>
        <end position="203"/>
    </location>
</feature>
<reference evidence="8" key="2">
    <citation type="journal article" date="2021" name="PeerJ">
        <title>Extensive microbial diversity within the chicken gut microbiome revealed by metagenomics and culture.</title>
        <authorList>
            <person name="Gilroy R."/>
            <person name="Ravi A."/>
            <person name="Getino M."/>
            <person name="Pursley I."/>
            <person name="Horton D.L."/>
            <person name="Alikhan N.F."/>
            <person name="Baker D."/>
            <person name="Gharbi K."/>
            <person name="Hall N."/>
            <person name="Watson M."/>
            <person name="Adriaenssens E.M."/>
            <person name="Foster-Nyarko E."/>
            <person name="Jarju S."/>
            <person name="Secka A."/>
            <person name="Antonio M."/>
            <person name="Oren A."/>
            <person name="Chaudhuri R.R."/>
            <person name="La Ragione R."/>
            <person name="Hildebrand F."/>
            <person name="Pallen M.J."/>
        </authorList>
    </citation>
    <scope>NUCLEOTIDE SEQUENCE</scope>
    <source>
        <strain evidence="8">CHK186-9395</strain>
    </source>
</reference>
<dbReference type="AlphaFoldDB" id="A0A9D1NDF1"/>
<comment type="subcellular location">
    <subcellularLocation>
        <location evidence="1">Cell membrane</location>
        <topology evidence="1">Multi-pass membrane protein</topology>
    </subcellularLocation>
</comment>
<dbReference type="GO" id="GO:0005886">
    <property type="term" value="C:plasma membrane"/>
    <property type="evidence" value="ECO:0007669"/>
    <property type="project" value="UniProtKB-SubCell"/>
</dbReference>
<dbReference type="InterPro" id="IPR019264">
    <property type="entry name" value="DUF2179"/>
</dbReference>